<sequence>MEEKVVKCLLLVGGGALLGSVSTLFLLKLLPSPRDFSRKCAQSQTDVKTTSGSVFPSGIGKAFTPAPNENGQRAHLDLLADEIVSEQLT</sequence>
<protein>
    <submittedName>
        <fullName evidence="1">Uncharacterized protein</fullName>
    </submittedName>
</protein>
<feature type="non-terminal residue" evidence="1">
    <location>
        <position position="89"/>
    </location>
</feature>
<accession>A0A2I0JFH4</accession>
<reference evidence="1 2" key="1">
    <citation type="submission" date="2017-11" db="EMBL/GenBank/DDBJ databases">
        <title>De-novo sequencing of pomegranate (Punica granatum L.) genome.</title>
        <authorList>
            <person name="Akparov Z."/>
            <person name="Amiraslanov A."/>
            <person name="Hajiyeva S."/>
            <person name="Abbasov M."/>
            <person name="Kaur K."/>
            <person name="Hamwieh A."/>
            <person name="Solovyev V."/>
            <person name="Salamov A."/>
            <person name="Braich B."/>
            <person name="Kosarev P."/>
            <person name="Mahmoud A."/>
            <person name="Hajiyev E."/>
            <person name="Babayeva S."/>
            <person name="Izzatullayeva V."/>
            <person name="Mammadov A."/>
            <person name="Mammadov A."/>
            <person name="Sharifova S."/>
            <person name="Ojaghi J."/>
            <person name="Eynullazada K."/>
            <person name="Bayramov B."/>
            <person name="Abdulazimova A."/>
            <person name="Shahmuradov I."/>
        </authorList>
    </citation>
    <scope>NUCLEOTIDE SEQUENCE [LARGE SCALE GENOMIC DNA]</scope>
    <source>
        <strain evidence="2">cv. AG2017</strain>
        <tissue evidence="1">Leaf</tissue>
    </source>
</reference>
<evidence type="ECO:0000313" key="2">
    <source>
        <dbReference type="Proteomes" id="UP000233551"/>
    </source>
</evidence>
<name>A0A2I0JFH4_PUNGR</name>
<dbReference type="STRING" id="22663.A0A2I0JFH4"/>
<comment type="caution">
    <text evidence="1">The sequence shown here is derived from an EMBL/GenBank/DDBJ whole genome shotgun (WGS) entry which is preliminary data.</text>
</comment>
<gene>
    <name evidence="1" type="ORF">CRG98_025203</name>
</gene>
<organism evidence="1 2">
    <name type="scientific">Punica granatum</name>
    <name type="common">Pomegranate</name>
    <dbReference type="NCBI Taxonomy" id="22663"/>
    <lineage>
        <taxon>Eukaryota</taxon>
        <taxon>Viridiplantae</taxon>
        <taxon>Streptophyta</taxon>
        <taxon>Embryophyta</taxon>
        <taxon>Tracheophyta</taxon>
        <taxon>Spermatophyta</taxon>
        <taxon>Magnoliopsida</taxon>
        <taxon>eudicotyledons</taxon>
        <taxon>Gunneridae</taxon>
        <taxon>Pentapetalae</taxon>
        <taxon>rosids</taxon>
        <taxon>malvids</taxon>
        <taxon>Myrtales</taxon>
        <taxon>Lythraceae</taxon>
        <taxon>Punica</taxon>
    </lineage>
</organism>
<evidence type="ECO:0000313" key="1">
    <source>
        <dbReference type="EMBL" id="PKI54416.1"/>
    </source>
</evidence>
<proteinExistence type="predicted"/>
<keyword evidence="2" id="KW-1185">Reference proteome</keyword>
<dbReference type="Proteomes" id="UP000233551">
    <property type="component" value="Unassembled WGS sequence"/>
</dbReference>
<dbReference type="AlphaFoldDB" id="A0A2I0JFH4"/>
<dbReference type="EMBL" id="PGOL01001783">
    <property type="protein sequence ID" value="PKI54416.1"/>
    <property type="molecule type" value="Genomic_DNA"/>
</dbReference>